<dbReference type="Pfam" id="PF00873">
    <property type="entry name" value="ACR_tran"/>
    <property type="match status" value="2"/>
</dbReference>
<dbReference type="Gene3D" id="3.30.2090.10">
    <property type="entry name" value="Multidrug efflux transporter AcrB TolC docking domain, DN and DC subdomains"/>
    <property type="match status" value="3"/>
</dbReference>
<protein>
    <submittedName>
        <fullName evidence="3">Efflux RND transporter permease subunit</fullName>
    </submittedName>
</protein>
<accession>A0A8J8MAC5</accession>
<dbReference type="AlphaFoldDB" id="A0A8J8MAC5"/>
<dbReference type="PRINTS" id="PR00702">
    <property type="entry name" value="ACRIFLAVINRP"/>
</dbReference>
<dbReference type="SUPFAM" id="SSF82693">
    <property type="entry name" value="Multidrug efflux transporter AcrB pore domain, PN1, PN2, PC1 and PC2 subdomains"/>
    <property type="match status" value="3"/>
</dbReference>
<evidence type="ECO:0000313" key="3">
    <source>
        <dbReference type="EMBL" id="QUH29294.1"/>
    </source>
</evidence>
<evidence type="ECO:0000256" key="2">
    <source>
        <dbReference type="SAM" id="Phobius"/>
    </source>
</evidence>
<feature type="region of interest" description="Disordered" evidence="1">
    <location>
        <begin position="267"/>
        <end position="295"/>
    </location>
</feature>
<keyword evidence="4" id="KW-1185">Reference proteome</keyword>
<feature type="transmembrane region" description="Helical" evidence="2">
    <location>
        <begin position="416"/>
        <end position="436"/>
    </location>
</feature>
<dbReference type="KEGG" id="vgu:HYG85_10290"/>
<name>A0A8J8MAC5_9FIRM</name>
<organism evidence="3 4">
    <name type="scientific">Vallitalea guaymasensis</name>
    <dbReference type="NCBI Taxonomy" id="1185412"/>
    <lineage>
        <taxon>Bacteria</taxon>
        <taxon>Bacillati</taxon>
        <taxon>Bacillota</taxon>
        <taxon>Clostridia</taxon>
        <taxon>Lachnospirales</taxon>
        <taxon>Vallitaleaceae</taxon>
        <taxon>Vallitalea</taxon>
    </lineage>
</organism>
<dbReference type="RefSeq" id="WP_212693403.1">
    <property type="nucleotide sequence ID" value="NZ_CP058561.1"/>
</dbReference>
<dbReference type="Gene3D" id="3.30.70.1320">
    <property type="entry name" value="Multidrug efflux transporter AcrB pore domain like"/>
    <property type="match status" value="2"/>
</dbReference>
<dbReference type="Proteomes" id="UP000677305">
    <property type="component" value="Chromosome"/>
</dbReference>
<feature type="transmembrane region" description="Helical" evidence="2">
    <location>
        <begin position="487"/>
        <end position="507"/>
    </location>
</feature>
<feature type="transmembrane region" description="Helical" evidence="2">
    <location>
        <begin position="12"/>
        <end position="31"/>
    </location>
</feature>
<dbReference type="PANTHER" id="PTHR32063:SF0">
    <property type="entry name" value="SWARMING MOTILITY PROTEIN SWRC"/>
    <property type="match status" value="1"/>
</dbReference>
<feature type="transmembrane region" description="Helical" evidence="2">
    <location>
        <begin position="577"/>
        <end position="597"/>
    </location>
</feature>
<dbReference type="EMBL" id="CP058561">
    <property type="protein sequence ID" value="QUH29294.1"/>
    <property type="molecule type" value="Genomic_DNA"/>
</dbReference>
<feature type="transmembrane region" description="Helical" evidence="2">
    <location>
        <begin position="961"/>
        <end position="986"/>
    </location>
</feature>
<gene>
    <name evidence="3" type="ORF">HYG85_10290</name>
</gene>
<dbReference type="Gene3D" id="1.20.1640.10">
    <property type="entry name" value="Multidrug efflux transporter AcrB transmembrane domain"/>
    <property type="match status" value="3"/>
</dbReference>
<dbReference type="SUPFAM" id="SSF82714">
    <property type="entry name" value="Multidrug efflux transporter AcrB TolC docking domain, DN and DC subdomains"/>
    <property type="match status" value="2"/>
</dbReference>
<dbReference type="GO" id="GO:0005886">
    <property type="term" value="C:plasma membrane"/>
    <property type="evidence" value="ECO:0007669"/>
    <property type="project" value="TreeGrafter"/>
</dbReference>
<proteinExistence type="predicted"/>
<feature type="compositionally biased region" description="Polar residues" evidence="1">
    <location>
        <begin position="271"/>
        <end position="280"/>
    </location>
</feature>
<feature type="transmembrane region" description="Helical" evidence="2">
    <location>
        <begin position="931"/>
        <end position="955"/>
    </location>
</feature>
<reference evidence="3 4" key="1">
    <citation type="submission" date="2020-07" db="EMBL/GenBank/DDBJ databases">
        <title>Vallitalea guaymasensis genome.</title>
        <authorList>
            <person name="Postec A."/>
        </authorList>
    </citation>
    <scope>NUCLEOTIDE SEQUENCE [LARGE SCALE GENOMIC DNA]</scope>
    <source>
        <strain evidence="3 4">Ra1766G1</strain>
    </source>
</reference>
<dbReference type="InterPro" id="IPR001036">
    <property type="entry name" value="Acrflvin-R"/>
</dbReference>
<feature type="compositionally biased region" description="Low complexity" evidence="1">
    <location>
        <begin position="285"/>
        <end position="295"/>
    </location>
</feature>
<dbReference type="GO" id="GO:0042910">
    <property type="term" value="F:xenobiotic transmembrane transporter activity"/>
    <property type="evidence" value="ECO:0007669"/>
    <property type="project" value="TreeGrafter"/>
</dbReference>
<feature type="transmembrane region" description="Helical" evidence="2">
    <location>
        <begin position="442"/>
        <end position="466"/>
    </location>
</feature>
<feature type="transmembrane region" description="Helical" evidence="2">
    <location>
        <begin position="386"/>
        <end position="409"/>
    </location>
</feature>
<sequence>MLSKFSVKKPVTIVMIVLIFIIFGAVSFTQLNTDLLPSMNIPYAAVSTTYIGASPGEVENTVSKNIESALATVQNVKKIQSISSEHNSIVIVEFNESTNMDVAMLDMREKLDMVTGYFPDEVGSPMIIKFNPSMMPIMGFAVTKEGSDMSEVGDFVENIVKPRLERIEGVASVTINGDVKKQVEVTLDSDKMELLGIDSDMISKLLQGSNFDMPAGQITEGDKDITIRTIGKFDSIEDIEDFILLEIPVPVIQGEKADVWEMLKQQKENGNKPQDSNGVPNTGMIPNPNEIPNTIPDNMPMPEIKMETTTIRLSDLATIKEVAQNSKMYSKVNGEDSISLMIQRQTEFNTTDVSKKVNDTIDQIKEEYPDMNILVTLDQAKYINDMVSSVTVNAIVGAILAILILFIFLKDLRPTIVIGVAIPISIIVSFTFIWLSGISLNVVSLGGLALGTGMLVDNAVVVLENIYRMRKEGKSRVSAAIEGSKQVSGAIIASTLTTIAVFLPVIFVQGMTAQIFKEMAITVTLTLLASLLVALTLVPMLSSKLIKKPDTSTHHKAMDGFRNLYIRLLKGSLKHRALVVILTVILFVASIFGAMTIGTELMPTTDEGQITITASMPKGTTYNNTVAKIKEIEDILIDFPDIETISTSVGSGGGMGQLMGGGSTDSGTLNLTLVPKSERDKSTQEISDDIRNSILGKVECDLEVNAVSNMMAFSTVPVQVDIAGTDFDELEKLAKEVTSIVEGIDGTVEVDNGISKGAPELNITLNREIAGPLGITTAAVAGTIRQRLTDVKATTLDLDGKKVDVYINKTSDTELQTKDIEELPFTSMTGKTVKLGDIADIEEGVGYTSINRTNQKRVISVTSKLEKGVSAGNVGKILDEKLKDIDIPDGYSIENAGENKEIQDAFVSLLLALLLGVVLIYMIMASQFESFLYPFIILFSVPLAFTGAFIALFITRTPLSIVAFLGMIVLAGIVVNNGIVLVDYINKLIKVGKSTKDAIIEAGSVRIRPILMTALTTILAVIPISLGIGEGAEMIAPLGVTVIGGLIMSTFLTLIIVPVIYSIFYGFKKKISKKA</sequence>
<keyword evidence="2" id="KW-1133">Transmembrane helix</keyword>
<dbReference type="PANTHER" id="PTHR32063">
    <property type="match status" value="1"/>
</dbReference>
<evidence type="ECO:0000256" key="1">
    <source>
        <dbReference type="SAM" id="MobiDB-lite"/>
    </source>
</evidence>
<evidence type="ECO:0000313" key="4">
    <source>
        <dbReference type="Proteomes" id="UP000677305"/>
    </source>
</evidence>
<dbReference type="Gene3D" id="3.30.70.1440">
    <property type="entry name" value="Multidrug efflux transporter AcrB pore domain"/>
    <property type="match status" value="1"/>
</dbReference>
<feature type="transmembrane region" description="Helical" evidence="2">
    <location>
        <begin position="1007"/>
        <end position="1028"/>
    </location>
</feature>
<feature type="transmembrane region" description="Helical" evidence="2">
    <location>
        <begin position="905"/>
        <end position="924"/>
    </location>
</feature>
<dbReference type="Gene3D" id="3.30.70.1430">
    <property type="entry name" value="Multidrug efflux transporter AcrB pore domain"/>
    <property type="match status" value="2"/>
</dbReference>
<keyword evidence="2" id="KW-0812">Transmembrane</keyword>
<dbReference type="SUPFAM" id="SSF82866">
    <property type="entry name" value="Multidrug efflux transporter AcrB transmembrane domain"/>
    <property type="match status" value="2"/>
</dbReference>
<feature type="transmembrane region" description="Helical" evidence="2">
    <location>
        <begin position="519"/>
        <end position="538"/>
    </location>
</feature>
<feature type="transmembrane region" description="Helical" evidence="2">
    <location>
        <begin position="1034"/>
        <end position="1067"/>
    </location>
</feature>
<dbReference type="InterPro" id="IPR027463">
    <property type="entry name" value="AcrB_DN_DC_subdom"/>
</dbReference>
<keyword evidence="2" id="KW-0472">Membrane</keyword>